<feature type="compositionally biased region" description="Basic and acidic residues" evidence="1">
    <location>
        <begin position="116"/>
        <end position="127"/>
    </location>
</feature>
<keyword evidence="5" id="KW-1185">Reference proteome</keyword>
<evidence type="ECO:0000313" key="4">
    <source>
        <dbReference type="Ensembl" id="ENSFHEP00000009031.1"/>
    </source>
</evidence>
<organism evidence="4 5">
    <name type="scientific">Fundulus heteroclitus</name>
    <name type="common">Killifish</name>
    <name type="synonym">Mummichog</name>
    <dbReference type="NCBI Taxonomy" id="8078"/>
    <lineage>
        <taxon>Eukaryota</taxon>
        <taxon>Metazoa</taxon>
        <taxon>Chordata</taxon>
        <taxon>Craniata</taxon>
        <taxon>Vertebrata</taxon>
        <taxon>Euteleostomi</taxon>
        <taxon>Actinopterygii</taxon>
        <taxon>Neopterygii</taxon>
        <taxon>Teleostei</taxon>
        <taxon>Neoteleostei</taxon>
        <taxon>Acanthomorphata</taxon>
        <taxon>Ovalentaria</taxon>
        <taxon>Atherinomorphae</taxon>
        <taxon>Cyprinodontiformes</taxon>
        <taxon>Fundulidae</taxon>
        <taxon>Fundulus</taxon>
    </lineage>
</organism>
<dbReference type="AlphaFoldDB" id="A0A3Q2P928"/>
<feature type="signal peptide" evidence="2">
    <location>
        <begin position="1"/>
        <end position="26"/>
    </location>
</feature>
<dbReference type="SUPFAM" id="SSF48726">
    <property type="entry name" value="Immunoglobulin"/>
    <property type="match status" value="1"/>
</dbReference>
<dbReference type="Ensembl" id="ENSFHET00000001167.1">
    <property type="protein sequence ID" value="ENSFHEP00000009031.1"/>
    <property type="gene ID" value="ENSFHEG00000010243.1"/>
</dbReference>
<dbReference type="Pfam" id="PF07686">
    <property type="entry name" value="V-set"/>
    <property type="match status" value="1"/>
</dbReference>
<dbReference type="InterPro" id="IPR013783">
    <property type="entry name" value="Ig-like_fold"/>
</dbReference>
<reference evidence="4" key="1">
    <citation type="submission" date="2025-08" db="UniProtKB">
        <authorList>
            <consortium name="Ensembl"/>
        </authorList>
    </citation>
    <scope>IDENTIFICATION</scope>
</reference>
<reference evidence="4" key="2">
    <citation type="submission" date="2025-09" db="UniProtKB">
        <authorList>
            <consortium name="Ensembl"/>
        </authorList>
    </citation>
    <scope>IDENTIFICATION</scope>
</reference>
<dbReference type="InterPro" id="IPR013106">
    <property type="entry name" value="Ig_V-set"/>
</dbReference>
<protein>
    <recommendedName>
        <fullName evidence="3">Immunoglobulin V-set domain-containing protein</fullName>
    </recommendedName>
</protein>
<sequence length="156" mass="17908">MFRVHPIQASSLHFLFSLVLLRCVQDFDRLIYVTEEPLLKWTSGDFIPNSVHLRRGEHDLKDQNQHFRGRTSMKPDALETRDFSLNLKKPNISDKGYYTCSIFDGTEELTGMGVEEGERHEVKDRGSESNPSRPRRGLSSLYMGCATYLLCHQGSN</sequence>
<evidence type="ECO:0000259" key="3">
    <source>
        <dbReference type="Pfam" id="PF07686"/>
    </source>
</evidence>
<feature type="domain" description="Immunoglobulin V-set" evidence="3">
    <location>
        <begin position="19"/>
        <end position="106"/>
    </location>
</feature>
<feature type="region of interest" description="Disordered" evidence="1">
    <location>
        <begin position="113"/>
        <end position="138"/>
    </location>
</feature>
<evidence type="ECO:0000256" key="1">
    <source>
        <dbReference type="SAM" id="MobiDB-lite"/>
    </source>
</evidence>
<accession>A0A3Q2P928</accession>
<proteinExistence type="predicted"/>
<evidence type="ECO:0000256" key="2">
    <source>
        <dbReference type="SAM" id="SignalP"/>
    </source>
</evidence>
<dbReference type="Gene3D" id="2.60.40.10">
    <property type="entry name" value="Immunoglobulins"/>
    <property type="match status" value="1"/>
</dbReference>
<dbReference type="Proteomes" id="UP000265000">
    <property type="component" value="Unplaced"/>
</dbReference>
<dbReference type="InterPro" id="IPR036179">
    <property type="entry name" value="Ig-like_dom_sf"/>
</dbReference>
<feature type="chain" id="PRO_5018719383" description="Immunoglobulin V-set domain-containing protein" evidence="2">
    <location>
        <begin position="27"/>
        <end position="156"/>
    </location>
</feature>
<evidence type="ECO:0000313" key="5">
    <source>
        <dbReference type="Proteomes" id="UP000265000"/>
    </source>
</evidence>
<name>A0A3Q2P928_FUNHE</name>
<keyword evidence="2" id="KW-0732">Signal</keyword>